<evidence type="ECO:0000256" key="2">
    <source>
        <dbReference type="ARBA" id="ARBA00022490"/>
    </source>
</evidence>
<dbReference type="eggNOG" id="KOG0517">
    <property type="taxonomic scope" value="Eukaryota"/>
</dbReference>
<feature type="coiled-coil region" evidence="6">
    <location>
        <begin position="1438"/>
        <end position="1498"/>
    </location>
</feature>
<feature type="domain" description="Calponin-homology (CH)" evidence="8">
    <location>
        <begin position="195"/>
        <end position="309"/>
    </location>
</feature>
<sequence>MQRATLLQKKTFTKWVNAKLAFAKAPYGPVQELSRDLRDGLRLLALVRALSPPTQKTTVTPHGRTIVAPDPLAPERHTVLRIHHIVNVGKALKYVERVTGAPLPNLGPEDVVDGNLKLTLGLIWALIVRFQLASVAAGMSTKRSPRSRPTSLAVSAPGTPTIAPAAEGTGGDDASGPAQDAAAADEGSSGEMTLNEAQQSLLRWVAVQIEDEIYKLYVPNPPTDFSSCWQNGVIFMCLVHSTNPDLVDLTTLDTETTDKEVWRQQLATAFQLAESDLGIPSLLEPEDLVEYPDEKSIMTYVSGFYVAMNAIRERELHPLIDDPVVAELEQQVADRRASMRRTSVLSSATITDQQSPPTPSLVQVDTSSTARDLRAVVAELSGLKRAVKRVAMDYPDWESREAALHAAITKLAVHRDDFYAVIEREAGIAPPPPVPPKDDAAATATTAEGDVAAPAPAAPAPAPATPTSPKVPASPNPSQAQLNLDAERLDRVRNALAELGPAAHALAVKGLAYCDDIQVMVKRHQHSLSLERLIQDFYEDCDACNKWISDSSLSLLLQTKKVHAFTMAETNLQEFVALMKEIQTWSGVMDKHLGEFSGTLNALQDTAQNLLGHVGDGAWKNDQVFDKVRAREREVMAAWRQFSDDYTALKAHCAPLLGTLALLTRAFKIRDDVQHMATELKLAVGSSSTATAAGDDATDAAAGPDLSGITNAASAEFLSSVVHTVDKLQPKLVAAQADVAALKEKNQAMLDTYAPVATLVTSLDTLCTTTADQFKMTYRAARLAALTRDWATAQHYVKQVADSLPQLSVKDRLAMTGASVPADAHAAPAPKRDEDVLALLTNAAAAIASTGTTLNSYETRVLNKLEAKTTTHAADLTPDQAAQIQATVAQVMGQWRDAMTLFAKLRAEAAEVSWVADAARALAKLEFRLTEVTTTLGMHINSGSNRRSTVTASMIEGAVPSAPANPAPPAAAAALAQESLPGVQQTLDDLQVDLDQFVSAFPAYADVAALQRKYTTLSSSRDKAQRILGTLMYRQKADVQQEQAMQLATRILDELNRVATQVKLEVVEVAQVPDPLTAAGTQEPATAVDFAQVTAALDEARASLRQLQDDIAGLHQMQQEWQFTLEGAISDQIRATLDAVTIDINTCAHRVSVLQGAQAKIKDFNDWLDRVERLLHGVEIPSAVDPDSGEAPDVVIPRVGDESREVLGEAGTALKARNEADVPAPLVPRLRALQRVHGLFARHVQLADALTEVVDGLEPGQLFSLDPDEPNTRIPTREEYLQHTAHAEEWSGKFAELSDKVSTWVDDANAFLAGAGEEGQQQPIDEASLFATPLGSAKTHLMQASMDTSDAIDKHQFALGLLQRVIDTDVEGRKLLAEVEGLIEGSAEQEETVVSHVEDWSAQSADLHELYSPLQALDAELVAAVERMRGRLAVARGKAVAMDRLAAMTQELKRIKDTVVGTSAVADQDLYSLEAPEIDLLNQVVSQSEDQIDALRVELLDVQFQAVQADPRYPATKSAIADVEADVDRVKKTAARAHQYRTTQATVRSLHSRIQAALDALAGPIEGALPVTDRDAEVLDNDLSALMQASTPGLSESSPLLASALEALQTSMGHLRDSLTEAQQQTHLKALAGVFDAAAADIVKRIDSLQEQLTQALHQRGQGTAVLEDLDAMASELDEIKADVADLIPLGSGNPELAGSVHMADIRGRESALAASLTALGELYATVASAKRQERKVATWHLKHSQITSTMTGLLEQYKALATTVNLDTVNEAQEHAAELKTRLDAALVDLALLKKEAQGDVTTLSTLSLLLNRKATQVQQALDECVRIKKLTIQAEELKTRITEVSESVGSITDTEALTHCEQQLADYEDELKRMVEIETMFVITSDCHQDLVQGLFTDLQMALTLGTSAVESRRKVLDEQSMLEQMQTMMADLKTRIHDTVAIEFDATLTKETHAELAKQYSTQVRTASSGLEQLREQYDALTAKINSSLGKIQDVAKLHGLVASVAAEWTRAREAVKVHTEAAAAHASLSELYSRLTQVEEGLVAVKTGLDDVRANTNESCMSTIQQLARDFAPLRDELAVVQSVYGKLMDREREREGATAAQVRAGTEGVKGAPLHVGAFEADLASVSTTVADVQAKLAETQGAVFKASQVLAAASDLLQQAEVMIETARERYETMSNDLFYSMDLVDAELFVKAALTVHQNANGDIVRLKGARERLQTDDVMAMDAIADSFKDRIRQTVRDLSQVTADMDAAVAKEVAQVDLLKKVYSHMRATNQILVWLTAAKGAMATLTNVTQIATIDEVRGKLANFTATIEMYVNMSKELAQIVDNPVVTSRTERVTQEWHDLNEHVDMLANHVVQDALFMEFHALCDEMEELMQLFRRQVQTVSRDAEQVENEDDHDEMLRQLRQMSVQVSESLDPQVARLAEILDMDQIKAAEAEVLEELMSRRDAITAQAASLQDLIAQRTDLIQATQQARAAFQIFGEISKLMNSCQSLLEEIKVDQVALLDIDRTITALQQRHSQYAGNVDRLFALVDKMPLRDQVASRRAMLAQQWGYVNQDLQQMTRDLELRKKLLLARMEREREDGATSAVSGGSASRSPAPGAATRSFLPRPTSPGAPLRAANSGIPSPSRLPTPARIPTPGSYASNLRPKTPPASRLSRASKLHTPPPPVPTIPSGIPTPSGIPAPSSGLPTPGFNNGRTSRLGYTPPKPYTPTPQPPTGFLVPRAGTAPKRIFYRPDPSDPIDVRLAEVVNELGVFVKIKRMGPGRYHFGDIEGKVVNCKLINQNLLVRVGGGWKDFREYVLESDMIGLVVKSESVLASRINYQME</sequence>
<reference evidence="11" key="2">
    <citation type="submission" date="2009-11" db="EMBL/GenBank/DDBJ databases">
        <title>The Genome Sequence of Allomyces macrogynus strain ATCC 38327.</title>
        <authorList>
            <consortium name="The Broad Institute Genome Sequencing Platform"/>
            <person name="Russ C."/>
            <person name="Cuomo C."/>
            <person name="Shea T."/>
            <person name="Young S.K."/>
            <person name="Zeng Q."/>
            <person name="Koehrsen M."/>
            <person name="Haas B."/>
            <person name="Borodovsky M."/>
            <person name="Guigo R."/>
            <person name="Alvarado L."/>
            <person name="Berlin A."/>
            <person name="Borenstein D."/>
            <person name="Chen Z."/>
            <person name="Engels R."/>
            <person name="Freedman E."/>
            <person name="Gellesch M."/>
            <person name="Goldberg J."/>
            <person name="Griggs A."/>
            <person name="Gujja S."/>
            <person name="Heiman D."/>
            <person name="Hepburn T."/>
            <person name="Howarth C."/>
            <person name="Jen D."/>
            <person name="Larson L."/>
            <person name="Lewis B."/>
            <person name="Mehta T."/>
            <person name="Park D."/>
            <person name="Pearson M."/>
            <person name="Roberts A."/>
            <person name="Saif S."/>
            <person name="Shenoy N."/>
            <person name="Sisk P."/>
            <person name="Stolte C."/>
            <person name="Sykes S."/>
            <person name="Walk T."/>
            <person name="White J."/>
            <person name="Yandava C."/>
            <person name="Burger G."/>
            <person name="Gray M.W."/>
            <person name="Holland P.W.H."/>
            <person name="King N."/>
            <person name="Lang F.B.F."/>
            <person name="Roger A.J."/>
            <person name="Ruiz-Trillo I."/>
            <person name="Lander E."/>
            <person name="Nusbaum C."/>
        </authorList>
    </citation>
    <scope>NUCLEOTIDE SEQUENCE [LARGE SCALE GENOMIC DNA]</scope>
    <source>
        <strain evidence="11">ATCC 38327</strain>
    </source>
</reference>
<dbReference type="Gene3D" id="1.10.418.10">
    <property type="entry name" value="Calponin-like domain"/>
    <property type="match status" value="2"/>
</dbReference>
<feature type="domain" description="Calponin-homology (CH)" evidence="8">
    <location>
        <begin position="6"/>
        <end position="131"/>
    </location>
</feature>
<feature type="compositionally biased region" description="Low complexity" evidence="7">
    <location>
        <begin position="2681"/>
        <end position="2697"/>
    </location>
</feature>
<evidence type="ECO:0000259" key="9">
    <source>
        <dbReference type="PROSITE" id="PS51460"/>
    </source>
</evidence>
<feature type="region of interest" description="Disordered" evidence="7">
    <location>
        <begin position="139"/>
        <end position="192"/>
    </location>
</feature>
<dbReference type="InterPro" id="IPR001715">
    <property type="entry name" value="CH_dom"/>
</dbReference>
<evidence type="ECO:0000256" key="3">
    <source>
        <dbReference type="ARBA" id="ARBA00022737"/>
    </source>
</evidence>
<protein>
    <recommendedName>
        <fullName evidence="12">Calponin-homology (CH) domain-containing protein</fullName>
    </recommendedName>
</protein>
<dbReference type="InterPro" id="IPR036872">
    <property type="entry name" value="CH_dom_sf"/>
</dbReference>
<gene>
    <name evidence="10" type="ORF">AMAG_01583</name>
</gene>
<dbReference type="GO" id="GO:0008017">
    <property type="term" value="F:microtubule binding"/>
    <property type="evidence" value="ECO:0007669"/>
    <property type="project" value="InterPro"/>
</dbReference>
<feature type="coiled-coil region" evidence="6">
    <location>
        <begin position="1090"/>
        <end position="1117"/>
    </location>
</feature>
<feature type="compositionally biased region" description="Pro residues" evidence="7">
    <location>
        <begin position="2715"/>
        <end position="2726"/>
    </location>
</feature>
<evidence type="ECO:0000256" key="6">
    <source>
        <dbReference type="SAM" id="Coils"/>
    </source>
</evidence>
<evidence type="ECO:0000313" key="11">
    <source>
        <dbReference type="Proteomes" id="UP000054350"/>
    </source>
</evidence>
<evidence type="ECO:0008006" key="12">
    <source>
        <dbReference type="Google" id="ProtNLM"/>
    </source>
</evidence>
<dbReference type="InterPro" id="IPR001589">
    <property type="entry name" value="Actinin_actin-bd_CS"/>
</dbReference>
<keyword evidence="2" id="KW-0963">Cytoplasm</keyword>
<keyword evidence="11" id="KW-1185">Reference proteome</keyword>
<dbReference type="SMART" id="SM00033">
    <property type="entry name" value="CH"/>
    <property type="match status" value="2"/>
</dbReference>
<dbReference type="PROSITE" id="PS51460">
    <property type="entry name" value="GAR"/>
    <property type="match status" value="1"/>
</dbReference>
<dbReference type="PROSITE" id="PS50021">
    <property type="entry name" value="CH"/>
    <property type="match status" value="2"/>
</dbReference>
<dbReference type="GO" id="GO:0003779">
    <property type="term" value="F:actin binding"/>
    <property type="evidence" value="ECO:0007669"/>
    <property type="project" value="UniProtKB-KW"/>
</dbReference>
<feature type="coiled-coil region" evidence="6">
    <location>
        <begin position="1960"/>
        <end position="1994"/>
    </location>
</feature>
<feature type="coiled-coil region" evidence="6">
    <location>
        <begin position="1605"/>
        <end position="1659"/>
    </location>
</feature>
<feature type="region of interest" description="Disordered" evidence="7">
    <location>
        <begin position="2587"/>
        <end position="2731"/>
    </location>
</feature>
<evidence type="ECO:0000256" key="5">
    <source>
        <dbReference type="ARBA" id="ARBA00023212"/>
    </source>
</evidence>
<feature type="domain" description="GAR" evidence="9">
    <location>
        <begin position="2742"/>
        <end position="2817"/>
    </location>
</feature>
<evidence type="ECO:0000256" key="7">
    <source>
        <dbReference type="SAM" id="MobiDB-lite"/>
    </source>
</evidence>
<dbReference type="OrthoDB" id="10017054at2759"/>
<dbReference type="PROSITE" id="PS00020">
    <property type="entry name" value="ACTININ_2"/>
    <property type="match status" value="1"/>
</dbReference>
<feature type="compositionally biased region" description="Low complexity" evidence="7">
    <location>
        <begin position="174"/>
        <end position="190"/>
    </location>
</feature>
<dbReference type="PROSITE" id="PS00019">
    <property type="entry name" value="ACTININ_1"/>
    <property type="match status" value="1"/>
</dbReference>
<feature type="coiled-coil region" evidence="6">
    <location>
        <begin position="1829"/>
        <end position="1879"/>
    </location>
</feature>
<dbReference type="EMBL" id="GG745329">
    <property type="protein sequence ID" value="KNE55702.1"/>
    <property type="molecule type" value="Genomic_DNA"/>
</dbReference>
<keyword evidence="6" id="KW-0175">Coiled coil</keyword>
<organism evidence="10 11">
    <name type="scientific">Allomyces macrogynus (strain ATCC 38327)</name>
    <name type="common">Allomyces javanicus var. macrogynus</name>
    <dbReference type="NCBI Taxonomy" id="578462"/>
    <lineage>
        <taxon>Eukaryota</taxon>
        <taxon>Fungi</taxon>
        <taxon>Fungi incertae sedis</taxon>
        <taxon>Blastocladiomycota</taxon>
        <taxon>Blastocladiomycetes</taxon>
        <taxon>Blastocladiales</taxon>
        <taxon>Blastocladiaceae</taxon>
        <taxon>Allomyces</taxon>
    </lineage>
</organism>
<keyword evidence="4" id="KW-0009">Actin-binding</keyword>
<dbReference type="Pfam" id="PF00307">
    <property type="entry name" value="CH"/>
    <property type="match status" value="2"/>
</dbReference>
<dbReference type="VEuPathDB" id="FungiDB:AMAG_01583"/>
<dbReference type="STRING" id="578462.A0A0L0RZ56"/>
<feature type="compositionally biased region" description="Pro residues" evidence="7">
    <location>
        <begin position="456"/>
        <end position="466"/>
    </location>
</feature>
<keyword evidence="3" id="KW-0677">Repeat</keyword>
<name>A0A0L0RZ56_ALLM3</name>
<dbReference type="Proteomes" id="UP000054350">
    <property type="component" value="Unassembled WGS sequence"/>
</dbReference>
<evidence type="ECO:0000256" key="4">
    <source>
        <dbReference type="ARBA" id="ARBA00023203"/>
    </source>
</evidence>
<evidence type="ECO:0000313" key="10">
    <source>
        <dbReference type="EMBL" id="KNE55702.1"/>
    </source>
</evidence>
<dbReference type="PANTHER" id="PTHR11915">
    <property type="entry name" value="SPECTRIN/FILAMIN RELATED CYTOSKELETAL PROTEIN"/>
    <property type="match status" value="1"/>
</dbReference>
<dbReference type="SUPFAM" id="SSF47576">
    <property type="entry name" value="Calponin-homology domain, CH-domain"/>
    <property type="match status" value="1"/>
</dbReference>
<comment type="subcellular location">
    <subcellularLocation>
        <location evidence="1">Cytoplasm</location>
        <location evidence="1">Cytoskeleton</location>
    </subcellularLocation>
</comment>
<accession>A0A0L0RZ56</accession>
<feature type="region of interest" description="Disordered" evidence="7">
    <location>
        <begin position="343"/>
        <end position="367"/>
    </location>
</feature>
<dbReference type="InterPro" id="IPR036534">
    <property type="entry name" value="GAR_dom_sf"/>
</dbReference>
<dbReference type="Pfam" id="PF02187">
    <property type="entry name" value="GAS2"/>
    <property type="match status" value="1"/>
</dbReference>
<dbReference type="InterPro" id="IPR003108">
    <property type="entry name" value="GAR_dom"/>
</dbReference>
<reference evidence="10 11" key="1">
    <citation type="submission" date="2009-11" db="EMBL/GenBank/DDBJ databases">
        <title>Annotation of Allomyces macrogynus ATCC 38327.</title>
        <authorList>
            <consortium name="The Broad Institute Genome Sequencing Platform"/>
            <person name="Russ C."/>
            <person name="Cuomo C."/>
            <person name="Burger G."/>
            <person name="Gray M.W."/>
            <person name="Holland P.W.H."/>
            <person name="King N."/>
            <person name="Lang F.B.F."/>
            <person name="Roger A.J."/>
            <person name="Ruiz-Trillo I."/>
            <person name="Young S.K."/>
            <person name="Zeng Q."/>
            <person name="Gargeya S."/>
            <person name="Fitzgerald M."/>
            <person name="Haas B."/>
            <person name="Abouelleil A."/>
            <person name="Alvarado L."/>
            <person name="Arachchi H.M."/>
            <person name="Berlin A."/>
            <person name="Chapman S.B."/>
            <person name="Gearin G."/>
            <person name="Goldberg J."/>
            <person name="Griggs A."/>
            <person name="Gujja S."/>
            <person name="Hansen M."/>
            <person name="Heiman D."/>
            <person name="Howarth C."/>
            <person name="Larimer J."/>
            <person name="Lui A."/>
            <person name="MacDonald P.J.P."/>
            <person name="McCowen C."/>
            <person name="Montmayeur A."/>
            <person name="Murphy C."/>
            <person name="Neiman D."/>
            <person name="Pearson M."/>
            <person name="Priest M."/>
            <person name="Roberts A."/>
            <person name="Saif S."/>
            <person name="Shea T."/>
            <person name="Sisk P."/>
            <person name="Stolte C."/>
            <person name="Sykes S."/>
            <person name="Wortman J."/>
            <person name="Nusbaum C."/>
            <person name="Birren B."/>
        </authorList>
    </citation>
    <scope>NUCLEOTIDE SEQUENCE [LARGE SCALE GENOMIC DNA]</scope>
    <source>
        <strain evidence="10 11">ATCC 38327</strain>
    </source>
</reference>
<feature type="coiled-coil region" evidence="6">
    <location>
        <begin position="1770"/>
        <end position="1797"/>
    </location>
</feature>
<feature type="coiled-coil region" evidence="6">
    <location>
        <begin position="2156"/>
        <end position="2183"/>
    </location>
</feature>
<evidence type="ECO:0000256" key="1">
    <source>
        <dbReference type="ARBA" id="ARBA00004245"/>
    </source>
</evidence>
<dbReference type="Gene3D" id="3.30.920.20">
    <property type="entry name" value="Gas2-like domain"/>
    <property type="match status" value="1"/>
</dbReference>
<dbReference type="GO" id="GO:0005856">
    <property type="term" value="C:cytoskeleton"/>
    <property type="evidence" value="ECO:0007669"/>
    <property type="project" value="UniProtKB-SubCell"/>
</dbReference>
<feature type="compositionally biased region" description="Low complexity" evidence="7">
    <location>
        <begin position="2593"/>
        <end position="2614"/>
    </location>
</feature>
<evidence type="ECO:0000259" key="8">
    <source>
        <dbReference type="PROSITE" id="PS50021"/>
    </source>
</evidence>
<proteinExistence type="predicted"/>
<keyword evidence="5" id="KW-0206">Cytoskeleton</keyword>
<dbReference type="Gene3D" id="1.20.58.60">
    <property type="match status" value="1"/>
</dbReference>
<dbReference type="SUPFAM" id="SSF143575">
    <property type="entry name" value="GAS2 domain-like"/>
    <property type="match status" value="1"/>
</dbReference>
<feature type="region of interest" description="Disordered" evidence="7">
    <location>
        <begin position="452"/>
        <end position="479"/>
    </location>
</feature>